<keyword evidence="3" id="KW-0998">Cell outer membrane</keyword>
<dbReference type="Pfam" id="PF03865">
    <property type="entry name" value="ShlB"/>
    <property type="match status" value="1"/>
</dbReference>
<comment type="caution">
    <text evidence="6">The sequence shown here is derived from an EMBL/GenBank/DDBJ whole genome shotgun (WGS) entry which is preliminary data.</text>
</comment>
<keyword evidence="2" id="KW-0812">Transmembrane</keyword>
<feature type="domain" description="Haemolysin activator HlyB C-terminal" evidence="4">
    <location>
        <begin position="216"/>
        <end position="520"/>
    </location>
</feature>
<dbReference type="InterPro" id="IPR051544">
    <property type="entry name" value="TPS_OM_transporter"/>
</dbReference>
<reference evidence="6 7" key="1">
    <citation type="submission" date="2020-01" db="EMBL/GenBank/DDBJ databases">
        <title>Draft genome sequence of Cand. Neptunochlamydia vexilliferae K9.</title>
        <authorList>
            <person name="Schulz F."/>
            <person name="Koestlbacher S."/>
            <person name="Wascher F."/>
            <person name="Pizzetti I."/>
            <person name="Horn M."/>
        </authorList>
    </citation>
    <scope>NUCLEOTIDE SEQUENCE [LARGE SCALE GENOMIC DNA]</scope>
    <source>
        <strain evidence="6 7">K9</strain>
    </source>
</reference>
<dbReference type="PANTHER" id="PTHR34597:SF3">
    <property type="entry name" value="OUTER MEMBRANE TRANSPORTER CDIB"/>
    <property type="match status" value="1"/>
</dbReference>
<dbReference type="Proteomes" id="UP001194714">
    <property type="component" value="Unassembled WGS sequence"/>
</dbReference>
<dbReference type="InterPro" id="IPR005565">
    <property type="entry name" value="Hemolysn_activator_HlyB_C"/>
</dbReference>
<sequence>MKLSILFTLIATALCAQNFERVKPKEPTQFEGEQGTTYGPTSSAVKVTDDGDQVIIPELNGVVLTDSRTHLSDEALSHALGGGETVNVQVPGSVYNFNVMLTNQFLGKPLTKQGLVDLKQEILLYYRRWGRPIVTVEIPQQKITEGILQVIVVEGKLGKVTVEGNRYFKSSRLKDYIRLHEGEAIDSNVLVADLTWINRNPFRQVDVIYGPGEIAGTTDIRLLTVDSRPWRVYGGVDNTGYDETDTTRLFVGANWANVFGLDHIFSFQATTAPNVNRFWALTGQYTAPLPWRDVWVFYGGYSQVQGKMETQQSALRNSGYAAQASTRYNFILPHMPSYLHDIILGFDYKRTDNNLEFGGNEVYLHSVNLTQLALGYNGGFDNEALRFSLTVELFYSPGPWIGEQKKQDYSKVRYKAKSSYLYGRITFAPIFRLPSNFAFALTLRGQASTQNLLPSEQSGLGGYNTVRGYKERQVNVDNALLISTELRSPPLSLLKKKGYNGEMLQFLAFLDYGIGRDVRTEENVPKTEYLLSFGPGVRYELGPYINFRGDLGIQIKQLEVANNPKAPGFRFHFGLVASY</sequence>
<protein>
    <submittedName>
        <fullName evidence="6">Uncharacterized protein</fullName>
    </submittedName>
</protein>
<gene>
    <name evidence="6" type="ORF">NEPTK9_001460</name>
</gene>
<keyword evidence="7" id="KW-1185">Reference proteome</keyword>
<evidence type="ECO:0000259" key="5">
    <source>
        <dbReference type="Pfam" id="PF08479"/>
    </source>
</evidence>
<dbReference type="RefSeq" id="WP_194848259.1">
    <property type="nucleotide sequence ID" value="NZ_JAAEJV010000053.1"/>
</dbReference>
<keyword evidence="1" id="KW-1134">Transmembrane beta strand</keyword>
<dbReference type="InterPro" id="IPR013686">
    <property type="entry name" value="Polypept-transport_assoc_ShlB"/>
</dbReference>
<organism evidence="6 7">
    <name type="scientific">Candidatus Neptunichlamydia vexilliferae</name>
    <dbReference type="NCBI Taxonomy" id="1651774"/>
    <lineage>
        <taxon>Bacteria</taxon>
        <taxon>Pseudomonadati</taxon>
        <taxon>Chlamydiota</taxon>
        <taxon>Chlamydiia</taxon>
        <taxon>Parachlamydiales</taxon>
        <taxon>Simkaniaceae</taxon>
        <taxon>Candidatus Neptunichlamydia</taxon>
    </lineage>
</organism>
<evidence type="ECO:0000259" key="4">
    <source>
        <dbReference type="Pfam" id="PF03865"/>
    </source>
</evidence>
<keyword evidence="1" id="KW-0472">Membrane</keyword>
<dbReference type="Gene3D" id="3.10.20.310">
    <property type="entry name" value="membrane protein fhac"/>
    <property type="match status" value="1"/>
</dbReference>
<proteinExistence type="predicted"/>
<dbReference type="EMBL" id="JAAEJV010000053">
    <property type="protein sequence ID" value="MBF5059936.1"/>
    <property type="molecule type" value="Genomic_DNA"/>
</dbReference>
<name>A0ABS0B0K9_9BACT</name>
<evidence type="ECO:0000256" key="3">
    <source>
        <dbReference type="ARBA" id="ARBA00023237"/>
    </source>
</evidence>
<evidence type="ECO:0000313" key="6">
    <source>
        <dbReference type="EMBL" id="MBF5059936.1"/>
    </source>
</evidence>
<accession>A0ABS0B0K9</accession>
<evidence type="ECO:0000313" key="7">
    <source>
        <dbReference type="Proteomes" id="UP001194714"/>
    </source>
</evidence>
<dbReference type="PANTHER" id="PTHR34597">
    <property type="entry name" value="SLR1661 PROTEIN"/>
    <property type="match status" value="1"/>
</dbReference>
<evidence type="ECO:0000256" key="2">
    <source>
        <dbReference type="ARBA" id="ARBA00022692"/>
    </source>
</evidence>
<dbReference type="Gene3D" id="2.40.160.50">
    <property type="entry name" value="membrane protein fhac: a member of the omp85/tpsb transporter family"/>
    <property type="match status" value="1"/>
</dbReference>
<dbReference type="Pfam" id="PF08479">
    <property type="entry name" value="POTRA_2"/>
    <property type="match status" value="1"/>
</dbReference>
<feature type="domain" description="Polypeptide-transport-associated ShlB-type" evidence="5">
    <location>
        <begin position="101"/>
        <end position="155"/>
    </location>
</feature>
<evidence type="ECO:0000256" key="1">
    <source>
        <dbReference type="ARBA" id="ARBA00022452"/>
    </source>
</evidence>